<sequence length="531" mass="56614">MPHPDADVPTFVVGGLSTVFLRHFAGVLTPADIETFHSLAASYNTRQALRHQGVVEAERRPHSGPSSNGHHRSFITFRTRAKGEELGRRANNVEWNGRVIISSCGGGGTATKQQWRWRDLAPDFVDECFKREMAHYAAHPTHSVNSMGAAGLSDLTVPLPPHLASPLFGLYTSNSPENATLAECRDFFDQAKHQLYGGRYPGSHIKLWVEHGEHALAKRGIAHTWTWEKMSKDCRRLHASEYQQADVASAPDLPPLAPAARSDHNAPQHGPMFAPPVQPAASGASQAAYTPIPVPMPSYPSPAPSMILAQQQHQTEAYSPMQPGLGPFVPRPQAAFVGAPAQATVWRQQTGAQMQPPPSQQIESPAPPEDDSASSAAKVGGIINRARLAMLQAALNERGGGMTSPAEPVERQDVADEKKLGEETTGIAWGARTSQAASAEATDAEQQHQATQSQEEQPAAPAAESAPAASPSNSPPRTLSVKGLASSALLKGSPPPKPASPLPSAASMAVGQTQYETPDQGLVDCAAHERR</sequence>
<dbReference type="AlphaFoldDB" id="A0A511KPX2"/>
<name>A0A511KPX2_RHOTO</name>
<organism evidence="2 3">
    <name type="scientific">Rhodotorula toruloides</name>
    <name type="common">Yeast</name>
    <name type="synonym">Rhodosporidium toruloides</name>
    <dbReference type="NCBI Taxonomy" id="5286"/>
    <lineage>
        <taxon>Eukaryota</taxon>
        <taxon>Fungi</taxon>
        <taxon>Dikarya</taxon>
        <taxon>Basidiomycota</taxon>
        <taxon>Pucciniomycotina</taxon>
        <taxon>Microbotryomycetes</taxon>
        <taxon>Sporidiobolales</taxon>
        <taxon>Sporidiobolaceae</taxon>
        <taxon>Rhodotorula</taxon>
    </lineage>
</organism>
<evidence type="ECO:0000256" key="1">
    <source>
        <dbReference type="SAM" id="MobiDB-lite"/>
    </source>
</evidence>
<evidence type="ECO:0000313" key="2">
    <source>
        <dbReference type="EMBL" id="GEM12417.1"/>
    </source>
</evidence>
<feature type="compositionally biased region" description="Basic and acidic residues" evidence="1">
    <location>
        <begin position="408"/>
        <end position="422"/>
    </location>
</feature>
<dbReference type="EMBL" id="BJWK01000021">
    <property type="protein sequence ID" value="GEM12417.1"/>
    <property type="molecule type" value="Genomic_DNA"/>
</dbReference>
<feature type="region of interest" description="Disordered" evidence="1">
    <location>
        <begin position="398"/>
        <end position="531"/>
    </location>
</feature>
<proteinExistence type="predicted"/>
<dbReference type="Proteomes" id="UP000321518">
    <property type="component" value="Unassembled WGS sequence"/>
</dbReference>
<feature type="region of interest" description="Disordered" evidence="1">
    <location>
        <begin position="247"/>
        <end position="280"/>
    </location>
</feature>
<feature type="compositionally biased region" description="Low complexity" evidence="1">
    <location>
        <begin position="447"/>
        <end position="492"/>
    </location>
</feature>
<reference evidence="2 3" key="1">
    <citation type="submission" date="2019-07" db="EMBL/GenBank/DDBJ databases">
        <title>Rhodotorula toruloides NBRC10032 genome sequencing.</title>
        <authorList>
            <person name="Shida Y."/>
            <person name="Takaku H."/>
            <person name="Ogasawara W."/>
            <person name="Mori K."/>
        </authorList>
    </citation>
    <scope>NUCLEOTIDE SEQUENCE [LARGE SCALE GENOMIC DNA]</scope>
    <source>
        <strain evidence="2 3">NBRC10032</strain>
    </source>
</reference>
<gene>
    <name evidence="2" type="ORF">Rt10032_c21g6434</name>
</gene>
<dbReference type="OrthoDB" id="2530499at2759"/>
<protein>
    <submittedName>
        <fullName evidence="2">Uncharacterized protein</fullName>
    </submittedName>
</protein>
<accession>A0A511KPX2</accession>
<comment type="caution">
    <text evidence="2">The sequence shown here is derived from an EMBL/GenBank/DDBJ whole genome shotgun (WGS) entry which is preliminary data.</text>
</comment>
<evidence type="ECO:0000313" key="3">
    <source>
        <dbReference type="Proteomes" id="UP000321518"/>
    </source>
</evidence>
<feature type="region of interest" description="Disordered" evidence="1">
    <location>
        <begin position="347"/>
        <end position="376"/>
    </location>
</feature>